<name>A0A510HML6_9ACTN</name>
<feature type="domain" description="Integral membrane bound transporter" evidence="6">
    <location>
        <begin position="41"/>
        <end position="164"/>
    </location>
</feature>
<reference evidence="7" key="1">
    <citation type="journal article" date="2019" name="Microbiol. Resour. Announc.">
        <title>Complete Genome Sequence of Rubrobacter xylanophilus Strain AA3-22, Isolated from Arima Onsen in Japan.</title>
        <authorList>
            <person name="Tomariguchi N."/>
            <person name="Miyazaki K."/>
        </authorList>
    </citation>
    <scope>NUCLEOTIDE SEQUENCE [LARGE SCALE GENOMIC DNA]</scope>
    <source>
        <strain evidence="7">AA3-22</strain>
    </source>
</reference>
<evidence type="ECO:0000256" key="5">
    <source>
        <dbReference type="SAM" id="Phobius"/>
    </source>
</evidence>
<organism evidence="7 8">
    <name type="scientific">Rubrobacter xylanophilus</name>
    <dbReference type="NCBI Taxonomy" id="49319"/>
    <lineage>
        <taxon>Bacteria</taxon>
        <taxon>Bacillati</taxon>
        <taxon>Actinomycetota</taxon>
        <taxon>Rubrobacteria</taxon>
        <taxon>Rubrobacterales</taxon>
        <taxon>Rubrobacteraceae</taxon>
        <taxon>Rubrobacter</taxon>
    </lineage>
</organism>
<dbReference type="GO" id="GO:0016020">
    <property type="term" value="C:membrane"/>
    <property type="evidence" value="ECO:0007669"/>
    <property type="project" value="UniProtKB-SubCell"/>
</dbReference>
<feature type="transmembrane region" description="Helical" evidence="5">
    <location>
        <begin position="80"/>
        <end position="103"/>
    </location>
</feature>
<dbReference type="InterPro" id="IPR049453">
    <property type="entry name" value="Memb_transporter_dom"/>
</dbReference>
<dbReference type="Pfam" id="PF13515">
    <property type="entry name" value="FUSC_2"/>
    <property type="match status" value="1"/>
</dbReference>
<keyword evidence="8" id="KW-1185">Reference proteome</keyword>
<sequence>MTFSAVVRGFEAAGLRAFGGALERLRYGWWPVVQSAVAASLAWYLAEVLLGHERPFVAAIAAVISVGAVAGQTLRRAAEWILGVALGLAVADLIMLAIGTGVLQTGFIVGLAMAVALMIRGGVMLVTEAGVSALLVANLDPTTYGVSPDRFVEALVGGGTALAVSALFPSDPRARVERTADRTLVTLAAVQREISAALDGGDLDRAERALREARGIDARVAELRETLDGGYEIARYSPPRRRVLGQLSYYATAAEQLDLAVRNTRVLARAAVSMVQERGAAPPAVCSAIEDLARAVEALDAYLDRPEHPLDTRAFALQAASKATAVLRERTDLETSVLVGQIRSTALDLLQASGMSSPEALRAMREACSVAPSSERC</sequence>
<dbReference type="EMBL" id="AP019791">
    <property type="protein sequence ID" value="BBL80565.1"/>
    <property type="molecule type" value="Genomic_DNA"/>
</dbReference>
<dbReference type="RefSeq" id="WP_143528557.1">
    <property type="nucleotide sequence ID" value="NZ_AP019791.1"/>
</dbReference>
<evidence type="ECO:0000256" key="2">
    <source>
        <dbReference type="ARBA" id="ARBA00022692"/>
    </source>
</evidence>
<evidence type="ECO:0000259" key="6">
    <source>
        <dbReference type="Pfam" id="PF13515"/>
    </source>
</evidence>
<keyword evidence="2 5" id="KW-0812">Transmembrane</keyword>
<gene>
    <name evidence="7" type="ORF">RxyAA322_24190</name>
</gene>
<keyword evidence="3 5" id="KW-1133">Transmembrane helix</keyword>
<protein>
    <recommendedName>
        <fullName evidence="6">Integral membrane bound transporter domain-containing protein</fullName>
    </recommendedName>
</protein>
<dbReference type="AlphaFoldDB" id="A0A510HML6"/>
<feature type="transmembrane region" description="Helical" evidence="5">
    <location>
        <begin position="27"/>
        <end position="44"/>
    </location>
</feature>
<dbReference type="Proteomes" id="UP000318065">
    <property type="component" value="Chromosome"/>
</dbReference>
<comment type="subcellular location">
    <subcellularLocation>
        <location evidence="1">Membrane</location>
        <topology evidence="1">Multi-pass membrane protein</topology>
    </subcellularLocation>
</comment>
<keyword evidence="4 5" id="KW-0472">Membrane</keyword>
<feature type="transmembrane region" description="Helical" evidence="5">
    <location>
        <begin position="56"/>
        <end position="74"/>
    </location>
</feature>
<evidence type="ECO:0000256" key="3">
    <source>
        <dbReference type="ARBA" id="ARBA00022989"/>
    </source>
</evidence>
<dbReference type="OrthoDB" id="5198202at2"/>
<accession>A0A510HML6</accession>
<evidence type="ECO:0000256" key="1">
    <source>
        <dbReference type="ARBA" id="ARBA00004141"/>
    </source>
</evidence>
<evidence type="ECO:0000256" key="4">
    <source>
        <dbReference type="ARBA" id="ARBA00023136"/>
    </source>
</evidence>
<evidence type="ECO:0000313" key="8">
    <source>
        <dbReference type="Proteomes" id="UP000318065"/>
    </source>
</evidence>
<proteinExistence type="predicted"/>
<evidence type="ECO:0000313" key="7">
    <source>
        <dbReference type="EMBL" id="BBL80565.1"/>
    </source>
</evidence>